<comment type="caution">
    <text evidence="2">The sequence shown here is derived from an EMBL/GenBank/DDBJ whole genome shotgun (WGS) entry which is preliminary data.</text>
</comment>
<reference evidence="2 3" key="1">
    <citation type="submission" date="2019-12" db="EMBL/GenBank/DDBJ databases">
        <authorList>
            <person name="Floudas D."/>
            <person name="Bentzer J."/>
            <person name="Ahren D."/>
            <person name="Johansson T."/>
            <person name="Persson P."/>
            <person name="Tunlid A."/>
        </authorList>
    </citation>
    <scope>NUCLEOTIDE SEQUENCE [LARGE SCALE GENOMIC DNA]</scope>
    <source>
        <strain evidence="2 3">CBS 102.39</strain>
    </source>
</reference>
<evidence type="ECO:0000313" key="3">
    <source>
        <dbReference type="Proteomes" id="UP000521872"/>
    </source>
</evidence>
<dbReference type="Proteomes" id="UP000521872">
    <property type="component" value="Unassembled WGS sequence"/>
</dbReference>
<dbReference type="AlphaFoldDB" id="A0A8H4QPR3"/>
<feature type="region of interest" description="Disordered" evidence="1">
    <location>
        <begin position="80"/>
        <end position="109"/>
    </location>
</feature>
<evidence type="ECO:0000256" key="1">
    <source>
        <dbReference type="SAM" id="MobiDB-lite"/>
    </source>
</evidence>
<proteinExistence type="predicted"/>
<dbReference type="EMBL" id="JAACJL010000044">
    <property type="protein sequence ID" value="KAF4614903.1"/>
    <property type="molecule type" value="Genomic_DNA"/>
</dbReference>
<keyword evidence="3" id="KW-1185">Reference proteome</keyword>
<sequence length="172" mass="19206">MLNETPTVVAPRPVRLSTTFFTRTDDQMLAYTVPDSNTHSRAPSRSALSSEALDEFFSILIHQPRSLTFPAFLADHNFNLRTTPQRGEREQPSASARAAESPKLDSNEAQAQVDTGVRWFSSVFLSSPVSRMHTRNPFQKHNELRSPEPVTPLTPRAVPLPSPTPDELLENV</sequence>
<gene>
    <name evidence="2" type="ORF">D9613_002915</name>
</gene>
<accession>A0A8H4QPR3</accession>
<evidence type="ECO:0000313" key="2">
    <source>
        <dbReference type="EMBL" id="KAF4614903.1"/>
    </source>
</evidence>
<organism evidence="2 3">
    <name type="scientific">Agrocybe pediades</name>
    <dbReference type="NCBI Taxonomy" id="84607"/>
    <lineage>
        <taxon>Eukaryota</taxon>
        <taxon>Fungi</taxon>
        <taxon>Dikarya</taxon>
        <taxon>Basidiomycota</taxon>
        <taxon>Agaricomycotina</taxon>
        <taxon>Agaricomycetes</taxon>
        <taxon>Agaricomycetidae</taxon>
        <taxon>Agaricales</taxon>
        <taxon>Agaricineae</taxon>
        <taxon>Strophariaceae</taxon>
        <taxon>Agrocybe</taxon>
    </lineage>
</organism>
<name>A0A8H4QPR3_9AGAR</name>
<protein>
    <submittedName>
        <fullName evidence="2">Uncharacterized protein</fullName>
    </submittedName>
</protein>
<feature type="region of interest" description="Disordered" evidence="1">
    <location>
        <begin position="131"/>
        <end position="172"/>
    </location>
</feature>